<protein>
    <submittedName>
        <fullName evidence="1">Uncharacterized protein</fullName>
    </submittedName>
</protein>
<evidence type="ECO:0000313" key="1">
    <source>
        <dbReference type="EMBL" id="CAB4130796.1"/>
    </source>
</evidence>
<accession>A0A6J5LCA1</accession>
<reference evidence="1" key="1">
    <citation type="submission" date="2020-04" db="EMBL/GenBank/DDBJ databases">
        <authorList>
            <person name="Chiriac C."/>
            <person name="Salcher M."/>
            <person name="Ghai R."/>
            <person name="Kavagutti S V."/>
        </authorList>
    </citation>
    <scope>NUCLEOTIDE SEQUENCE</scope>
</reference>
<organism evidence="1">
    <name type="scientific">uncultured Caudovirales phage</name>
    <dbReference type="NCBI Taxonomy" id="2100421"/>
    <lineage>
        <taxon>Viruses</taxon>
        <taxon>Duplodnaviria</taxon>
        <taxon>Heunggongvirae</taxon>
        <taxon>Uroviricota</taxon>
        <taxon>Caudoviricetes</taxon>
        <taxon>Peduoviridae</taxon>
        <taxon>Maltschvirus</taxon>
        <taxon>Maltschvirus maltsch</taxon>
    </lineage>
</organism>
<proteinExistence type="predicted"/>
<dbReference type="EMBL" id="LR796244">
    <property type="protein sequence ID" value="CAB4130796.1"/>
    <property type="molecule type" value="Genomic_DNA"/>
</dbReference>
<name>A0A6J5LCA1_9CAUD</name>
<sequence length="345" mass="33082">MSSVVKAVGNAVSSVVKGVVNVVKSVASGVGDLAKSIASSPIGKAILIAGAVYFGGAALAGGFGSSAAGGSFLSGMGAGVSSAASTLSSAWGSVLAGNVGEAASAVGNAWGTAGTAAGQAAGTGAMTVGSAVAPGTVGAPSATIGAPTAGTPTAAINGGVSTSLGTAPGGYGIQSANTIGANLGTGVAGQTGSLLPASLQAPVTSSAPGFFSSDLAKYGAITAGTQVAGGLIQGAGQKQAQEDQRAYELRMAQEARDRYNANVGTALWSSNQPIDPNTGLPGANAWDPQQAARDINARYAAQPAVATIGSPGLINRNLATLPPGTPMANNNYPVYNPYYANPGRG</sequence>
<gene>
    <name evidence="1" type="ORF">UFOVP123_34</name>
</gene>